<dbReference type="CDD" id="cd01392">
    <property type="entry name" value="HTH_LacI"/>
    <property type="match status" value="1"/>
</dbReference>
<dbReference type="AlphaFoldDB" id="A0A6I2MKY5"/>
<evidence type="ECO:0000259" key="4">
    <source>
        <dbReference type="PROSITE" id="PS50932"/>
    </source>
</evidence>
<dbReference type="SUPFAM" id="SSF53822">
    <property type="entry name" value="Periplasmic binding protein-like I"/>
    <property type="match status" value="1"/>
</dbReference>
<dbReference type="PANTHER" id="PTHR30146:SF109">
    <property type="entry name" value="HTH-TYPE TRANSCRIPTIONAL REGULATOR GALS"/>
    <property type="match status" value="1"/>
</dbReference>
<proteinExistence type="predicted"/>
<organism evidence="5 6">
    <name type="scientific">Maribacter luteus</name>
    <dbReference type="NCBI Taxonomy" id="2594478"/>
    <lineage>
        <taxon>Bacteria</taxon>
        <taxon>Pseudomonadati</taxon>
        <taxon>Bacteroidota</taxon>
        <taxon>Flavobacteriia</taxon>
        <taxon>Flavobacteriales</taxon>
        <taxon>Flavobacteriaceae</taxon>
        <taxon>Maribacter</taxon>
    </lineage>
</organism>
<dbReference type="SUPFAM" id="SSF47413">
    <property type="entry name" value="lambda repressor-like DNA-binding domains"/>
    <property type="match status" value="1"/>
</dbReference>
<dbReference type="PANTHER" id="PTHR30146">
    <property type="entry name" value="LACI-RELATED TRANSCRIPTIONAL REPRESSOR"/>
    <property type="match status" value="1"/>
</dbReference>
<dbReference type="Proteomes" id="UP000443153">
    <property type="component" value="Unassembled WGS sequence"/>
</dbReference>
<dbReference type="GO" id="GO:0003700">
    <property type="term" value="F:DNA-binding transcription factor activity"/>
    <property type="evidence" value="ECO:0007669"/>
    <property type="project" value="TreeGrafter"/>
</dbReference>
<evidence type="ECO:0000256" key="1">
    <source>
        <dbReference type="ARBA" id="ARBA00023015"/>
    </source>
</evidence>
<gene>
    <name evidence="5" type="ORF">GJ691_01220</name>
</gene>
<evidence type="ECO:0000256" key="2">
    <source>
        <dbReference type="ARBA" id="ARBA00023125"/>
    </source>
</evidence>
<dbReference type="EMBL" id="WKJH01000001">
    <property type="protein sequence ID" value="MRX62774.1"/>
    <property type="molecule type" value="Genomic_DNA"/>
</dbReference>
<dbReference type="OrthoDB" id="9768806at2"/>
<evidence type="ECO:0000313" key="5">
    <source>
        <dbReference type="EMBL" id="MRX62774.1"/>
    </source>
</evidence>
<dbReference type="CDD" id="cd06267">
    <property type="entry name" value="PBP1_LacI_sugar_binding-like"/>
    <property type="match status" value="1"/>
</dbReference>
<keyword evidence="3" id="KW-0804">Transcription</keyword>
<dbReference type="InterPro" id="IPR046335">
    <property type="entry name" value="LacI/GalR-like_sensor"/>
</dbReference>
<comment type="caution">
    <text evidence="5">The sequence shown here is derived from an EMBL/GenBank/DDBJ whole genome shotgun (WGS) entry which is preliminary data.</text>
</comment>
<keyword evidence="6" id="KW-1185">Reference proteome</keyword>
<feature type="domain" description="HTH lacI-type" evidence="4">
    <location>
        <begin position="5"/>
        <end position="59"/>
    </location>
</feature>
<dbReference type="InterPro" id="IPR028082">
    <property type="entry name" value="Peripla_BP_I"/>
</dbReference>
<dbReference type="SMART" id="SM00354">
    <property type="entry name" value="HTH_LACI"/>
    <property type="match status" value="1"/>
</dbReference>
<evidence type="ECO:0000313" key="6">
    <source>
        <dbReference type="Proteomes" id="UP000443153"/>
    </source>
</evidence>
<protein>
    <submittedName>
        <fullName evidence="5">Substrate-binding domain-containing protein</fullName>
    </submittedName>
</protein>
<dbReference type="Pfam" id="PF00356">
    <property type="entry name" value="LacI"/>
    <property type="match status" value="1"/>
</dbReference>
<dbReference type="Gene3D" id="3.40.50.2300">
    <property type="match status" value="2"/>
</dbReference>
<reference evidence="5 6" key="1">
    <citation type="submission" date="2019-11" db="EMBL/GenBank/DDBJ databases">
        <title>Maribacter lutea sp. nov., a marine bacterium isolated from intertidal sand.</title>
        <authorList>
            <person name="Liu A."/>
        </authorList>
    </citation>
    <scope>NUCLEOTIDE SEQUENCE [LARGE SCALE GENOMIC DNA]</scope>
    <source>
        <strain evidence="5 6">RZ05</strain>
    </source>
</reference>
<dbReference type="Gene3D" id="1.10.260.40">
    <property type="entry name" value="lambda repressor-like DNA-binding domains"/>
    <property type="match status" value="1"/>
</dbReference>
<keyword evidence="1" id="KW-0805">Transcription regulation</keyword>
<name>A0A6I2MKY5_9FLAO</name>
<dbReference type="GO" id="GO:0000976">
    <property type="term" value="F:transcription cis-regulatory region binding"/>
    <property type="evidence" value="ECO:0007669"/>
    <property type="project" value="TreeGrafter"/>
</dbReference>
<keyword evidence="2" id="KW-0238">DNA-binding</keyword>
<dbReference type="InterPro" id="IPR000843">
    <property type="entry name" value="HTH_LacI"/>
</dbReference>
<dbReference type="InterPro" id="IPR010982">
    <property type="entry name" value="Lambda_DNA-bd_dom_sf"/>
</dbReference>
<dbReference type="PROSITE" id="PS50932">
    <property type="entry name" value="HTH_LACI_2"/>
    <property type="match status" value="1"/>
</dbReference>
<sequence>MKPKMTLKRIAKELGVSISTVSKALHDNKEISQDNRDKIQAFAKFYNYRPNNIALSLKNKKTKTIGLIIPEIVHNFFAKVISGIEHVAKLKGYNVLIAVTNESFDKEVINMELLVHSNIDGFIMSLSKETLLNQDKHHLQETINQGIPIVMFDRVLNDIDCDKVIVDDLKGAKMATQKLIDTGCKKILLLTTEDFINIGKLRTQGYLEVLKENNITPDPDIIYRVSDMGNLERKQEAIEEDINKIFDRVSDIDGIFAVNEIYAITALNVARQRGLRVPEDLSVVSFSDGILSQHSRPSLTTISQHGFKIGEVAASLLIDRLSHEDEEKEYETKIVKTELIERDSTR</sequence>
<dbReference type="RefSeq" id="WP_154362944.1">
    <property type="nucleotide sequence ID" value="NZ_CANMYZ010000001.1"/>
</dbReference>
<accession>A0A6I2MKY5</accession>
<evidence type="ECO:0000256" key="3">
    <source>
        <dbReference type="ARBA" id="ARBA00023163"/>
    </source>
</evidence>
<dbReference type="Pfam" id="PF13377">
    <property type="entry name" value="Peripla_BP_3"/>
    <property type="match status" value="1"/>
</dbReference>